<dbReference type="EMBL" id="CAJNAQ010000002">
    <property type="protein sequence ID" value="CAE6487451.1"/>
    <property type="molecule type" value="Genomic_DNA"/>
</dbReference>
<evidence type="ECO:0000256" key="1">
    <source>
        <dbReference type="SAM" id="MobiDB-lite"/>
    </source>
</evidence>
<protein>
    <submittedName>
        <fullName evidence="2">Uncharacterized protein</fullName>
    </submittedName>
</protein>
<reference evidence="2" key="1">
    <citation type="submission" date="2021-02" db="EMBL/GenBank/DDBJ databases">
        <authorList>
            <person name="Han P."/>
        </authorList>
    </citation>
    <scope>NUCLEOTIDE SEQUENCE</scope>
    <source>
        <strain evidence="2">Candidatus Nitrosotenuis uzonensis 5A</strain>
    </source>
</reference>
<name>A0A812EY23_9ARCH</name>
<dbReference type="Proteomes" id="UP000655759">
    <property type="component" value="Unassembled WGS sequence"/>
</dbReference>
<proteinExistence type="predicted"/>
<dbReference type="RefSeq" id="WP_205098051.1">
    <property type="nucleotide sequence ID" value="NZ_CAJNAQ010000002.1"/>
</dbReference>
<feature type="region of interest" description="Disordered" evidence="1">
    <location>
        <begin position="1"/>
        <end position="30"/>
    </location>
</feature>
<gene>
    <name evidence="2" type="ORF">NUZ5A_20316</name>
</gene>
<sequence length="46" mass="5347">MVQTHNPKFKWGTISEKNSGHTENEWGMAKNPKSQRIVAYTVSWNK</sequence>
<organism evidence="2 3">
    <name type="scientific">Candidatus Nitrosotenuis uzonensis</name>
    <dbReference type="NCBI Taxonomy" id="1407055"/>
    <lineage>
        <taxon>Archaea</taxon>
        <taxon>Nitrososphaerota</taxon>
        <taxon>Candidatus Nitrosotenuis</taxon>
    </lineage>
</organism>
<evidence type="ECO:0000313" key="3">
    <source>
        <dbReference type="Proteomes" id="UP000655759"/>
    </source>
</evidence>
<comment type="caution">
    <text evidence="2">The sequence shown here is derived from an EMBL/GenBank/DDBJ whole genome shotgun (WGS) entry which is preliminary data.</text>
</comment>
<evidence type="ECO:0000313" key="2">
    <source>
        <dbReference type="EMBL" id="CAE6487451.1"/>
    </source>
</evidence>
<accession>A0A812EY23</accession>
<dbReference type="AlphaFoldDB" id="A0A812EY23"/>